<dbReference type="InterPro" id="IPR028098">
    <property type="entry name" value="Glyco_trans_4-like_N"/>
</dbReference>
<dbReference type="GO" id="GO:0016757">
    <property type="term" value="F:glycosyltransferase activity"/>
    <property type="evidence" value="ECO:0007669"/>
    <property type="project" value="InterPro"/>
</dbReference>
<reference evidence="3 4" key="1">
    <citation type="submission" date="2015-07" db="EMBL/GenBank/DDBJ databases">
        <title>Draft genome of Achromobacter spanius.</title>
        <authorList>
            <person name="Wang X."/>
        </authorList>
    </citation>
    <scope>NUCLEOTIDE SEQUENCE [LARGE SCALE GENOMIC DNA]</scope>
    <source>
        <strain evidence="3 4">CGMCC9173</strain>
    </source>
</reference>
<comment type="caution">
    <text evidence="3">The sequence shown here is derived from an EMBL/GenBank/DDBJ whole genome shotgun (WGS) entry which is preliminary data.</text>
</comment>
<organism evidence="3 4">
    <name type="scientific">Achromobacter spanius</name>
    <dbReference type="NCBI Taxonomy" id="217203"/>
    <lineage>
        <taxon>Bacteria</taxon>
        <taxon>Pseudomonadati</taxon>
        <taxon>Pseudomonadota</taxon>
        <taxon>Betaproteobacteria</taxon>
        <taxon>Burkholderiales</taxon>
        <taxon>Alcaligenaceae</taxon>
        <taxon>Achromobacter</taxon>
    </lineage>
</organism>
<dbReference type="Gene3D" id="3.40.50.2000">
    <property type="entry name" value="Glycogen Phosphorylase B"/>
    <property type="match status" value="2"/>
</dbReference>
<proteinExistence type="predicted"/>
<evidence type="ECO:0000259" key="2">
    <source>
        <dbReference type="Pfam" id="PF13439"/>
    </source>
</evidence>
<sequence length="385" mass="42152">MRILHTLAEPSLGGLEFRTLEQASWLQDHGYDVAIASPSGSAVSHAARERHLTTVDIDFKPAYSPLTVLALRRAIKALHIQVIDSHSRADGKTAALCRDLCAVVRTRHFAKPMRTSPRRRLEWHIGCDHVIATSNVGKQELLAARLVREDRISVVGEWAGEEFFRQADEPDASLHIRRDLQIPAANEAYVIATVAMLRPEKGQADLLRAVQRLRVQGVPAVALVVGMATPSTQAYAYELYRLAVDLGIAEHVVFAGHRTDVPDMIRAADVVMVPSATEAWSRIVPEAYATGRPVVASNVGGLPEIVTPGNTGWLAAPGDVAGYVDCILQIRNRPWRTQAIVANARAFADTHFRLGEKMFRTLEAYRRAMDPSLPAEACQGEGTSA</sequence>
<dbReference type="PANTHER" id="PTHR12526">
    <property type="entry name" value="GLYCOSYLTRANSFERASE"/>
    <property type="match status" value="1"/>
</dbReference>
<evidence type="ECO:0000313" key="3">
    <source>
        <dbReference type="EMBL" id="KNE29052.1"/>
    </source>
</evidence>
<dbReference type="Pfam" id="PF13439">
    <property type="entry name" value="Glyco_transf_4"/>
    <property type="match status" value="1"/>
</dbReference>
<evidence type="ECO:0000313" key="4">
    <source>
        <dbReference type="Proteomes" id="UP000037511"/>
    </source>
</evidence>
<dbReference type="InterPro" id="IPR001296">
    <property type="entry name" value="Glyco_trans_1"/>
</dbReference>
<dbReference type="AlphaFoldDB" id="A0AAW3I8Y3"/>
<dbReference type="RefSeq" id="WP_050445520.1">
    <property type="nucleotide sequence ID" value="NZ_LGVG01000003.1"/>
</dbReference>
<feature type="domain" description="Glycosyl transferase family 1" evidence="1">
    <location>
        <begin position="185"/>
        <end position="345"/>
    </location>
</feature>
<dbReference type="SUPFAM" id="SSF53756">
    <property type="entry name" value="UDP-Glycosyltransferase/glycogen phosphorylase"/>
    <property type="match status" value="1"/>
</dbReference>
<accession>A0AAW3I8Y3</accession>
<dbReference type="Pfam" id="PF00534">
    <property type="entry name" value="Glycos_transf_1"/>
    <property type="match status" value="1"/>
</dbReference>
<protein>
    <submittedName>
        <fullName evidence="3">Glycosyl transferase family 1</fullName>
    </submittedName>
</protein>
<evidence type="ECO:0000259" key="1">
    <source>
        <dbReference type="Pfam" id="PF00534"/>
    </source>
</evidence>
<dbReference type="Proteomes" id="UP000037511">
    <property type="component" value="Unassembled WGS sequence"/>
</dbReference>
<gene>
    <name evidence="3" type="ORF">AFM18_04225</name>
</gene>
<feature type="domain" description="Glycosyltransferase subfamily 4-like N-terminal" evidence="2">
    <location>
        <begin position="13"/>
        <end position="155"/>
    </location>
</feature>
<keyword evidence="3" id="KW-0808">Transferase</keyword>
<name>A0AAW3I8Y3_9BURK</name>
<dbReference type="EMBL" id="LGVG01000003">
    <property type="protein sequence ID" value="KNE29052.1"/>
    <property type="molecule type" value="Genomic_DNA"/>
</dbReference>
<dbReference type="CDD" id="cd03801">
    <property type="entry name" value="GT4_PimA-like"/>
    <property type="match status" value="1"/>
</dbReference>